<dbReference type="Pfam" id="PF00756">
    <property type="entry name" value="Esterase"/>
    <property type="match status" value="1"/>
</dbReference>
<keyword evidence="2" id="KW-1185">Reference proteome</keyword>
<reference evidence="2" key="1">
    <citation type="submission" date="2017-04" db="EMBL/GenBank/DDBJ databases">
        <authorList>
            <person name="Varghese N."/>
            <person name="Submissions S."/>
        </authorList>
    </citation>
    <scope>NUCLEOTIDE SEQUENCE [LARGE SCALE GENOMIC DNA]</scope>
    <source>
        <strain evidence="2">DSM 9293</strain>
    </source>
</reference>
<dbReference type="Proteomes" id="UP000192660">
    <property type="component" value="Unassembled WGS sequence"/>
</dbReference>
<dbReference type="EMBL" id="FWWY01000001">
    <property type="protein sequence ID" value="SMC07177.1"/>
    <property type="molecule type" value="Genomic_DNA"/>
</dbReference>
<proteinExistence type="predicted"/>
<accession>A0A1W1WLL6</accession>
<dbReference type="Gene3D" id="3.40.50.1820">
    <property type="entry name" value="alpha/beta hydrolase"/>
    <property type="match status" value="1"/>
</dbReference>
<dbReference type="InterPro" id="IPR000801">
    <property type="entry name" value="Esterase-like"/>
</dbReference>
<dbReference type="InterPro" id="IPR029058">
    <property type="entry name" value="AB_hydrolase_fold"/>
</dbReference>
<sequence>MRIMRSDRYEAHFVTLDSVSLKDNLLGDPTQRTTVVLSPQDIPPDEPLPMIWVLTGYTGRGIAYLNHNPWQENFLDRLTRLTHQGMRPIRAVLPDCFTKLGGSQYLDSPVTGPYATYLWDELRPQIESSFAVSARAVVGKSSGGFGALVSVIMRPELFQALASHSGDMLFEWSYLPDFPKAYQVIESQGGIRQFIDAFLRRDDKPSSWISAMNIICLAAVYSPNLNKQDFPADFPLRFDTLEMDRDVWQKWMRWDPLQLVDQVRVQNILSALQLLYFDAGRFDEFQLQYGATRLHQKLLTYQIPHQYELYDGNHFRTNHRFDHSLPLLANALWTRRT</sequence>
<dbReference type="PANTHER" id="PTHR48098:SF1">
    <property type="entry name" value="DIACYLGLYCEROL ACYLTRANSFERASE_MYCOLYLTRANSFERASE AG85A"/>
    <property type="match status" value="1"/>
</dbReference>
<protein>
    <submittedName>
        <fullName evidence="1">Putative esterase</fullName>
    </submittedName>
</protein>
<dbReference type="AlphaFoldDB" id="A0A1W1WLL6"/>
<dbReference type="InterPro" id="IPR050583">
    <property type="entry name" value="Mycobacterial_A85_antigen"/>
</dbReference>
<name>A0A1W1WLL6_SULTA</name>
<organism evidence="1 2">
    <name type="scientific">Sulfobacillus thermosulfidooxidans (strain DSM 9293 / VKM B-1269 / AT-1)</name>
    <dbReference type="NCBI Taxonomy" id="929705"/>
    <lineage>
        <taxon>Bacteria</taxon>
        <taxon>Bacillati</taxon>
        <taxon>Bacillota</taxon>
        <taxon>Clostridia</taxon>
        <taxon>Eubacteriales</taxon>
        <taxon>Clostridiales Family XVII. Incertae Sedis</taxon>
        <taxon>Sulfobacillus</taxon>
    </lineage>
</organism>
<evidence type="ECO:0000313" key="1">
    <source>
        <dbReference type="EMBL" id="SMC07177.1"/>
    </source>
</evidence>
<gene>
    <name evidence="1" type="ORF">SAMN00768000_3240</name>
</gene>
<dbReference type="GO" id="GO:0016747">
    <property type="term" value="F:acyltransferase activity, transferring groups other than amino-acyl groups"/>
    <property type="evidence" value="ECO:0007669"/>
    <property type="project" value="TreeGrafter"/>
</dbReference>
<evidence type="ECO:0000313" key="2">
    <source>
        <dbReference type="Proteomes" id="UP000192660"/>
    </source>
</evidence>
<dbReference type="SUPFAM" id="SSF53474">
    <property type="entry name" value="alpha/beta-Hydrolases"/>
    <property type="match status" value="1"/>
</dbReference>
<dbReference type="PANTHER" id="PTHR48098">
    <property type="entry name" value="ENTEROCHELIN ESTERASE-RELATED"/>
    <property type="match status" value="1"/>
</dbReference>
<dbReference type="STRING" id="28034.BFX07_06555"/>
<dbReference type="OrthoDB" id="9777383at2"/>